<dbReference type="Proteomes" id="UP000534626">
    <property type="component" value="Unassembled WGS sequence"/>
</dbReference>
<dbReference type="SMART" id="SM00408">
    <property type="entry name" value="IGc2"/>
    <property type="match status" value="1"/>
</dbReference>
<keyword evidence="1" id="KW-0732">Signal</keyword>
<dbReference type="OrthoDB" id="6370831at2759"/>
<dbReference type="InterPro" id="IPR013106">
    <property type="entry name" value="Ig_V-set"/>
</dbReference>
<dbReference type="SMART" id="SM00406">
    <property type="entry name" value="IGv"/>
    <property type="match status" value="1"/>
</dbReference>
<dbReference type="EMBL" id="VZRV01001561">
    <property type="protein sequence ID" value="NWW16889.1"/>
    <property type="molecule type" value="Genomic_DNA"/>
</dbReference>
<dbReference type="InterPro" id="IPR051755">
    <property type="entry name" value="Ig-like_CS_Receptor"/>
</dbReference>
<evidence type="ECO:0000256" key="3">
    <source>
        <dbReference type="ARBA" id="ARBA00023180"/>
    </source>
</evidence>
<keyword evidence="2" id="KW-1015">Disulfide bond</keyword>
<accession>A0A7K6KWS5</accession>
<evidence type="ECO:0000256" key="2">
    <source>
        <dbReference type="ARBA" id="ARBA00023157"/>
    </source>
</evidence>
<dbReference type="FunFam" id="2.60.40.10:FF:000295">
    <property type="entry name" value="Tyrosine-protein phosphatase non-receptor type substrate 1"/>
    <property type="match status" value="1"/>
</dbReference>
<dbReference type="SMART" id="SM00409">
    <property type="entry name" value="IG"/>
    <property type="match status" value="2"/>
</dbReference>
<dbReference type="InterPro" id="IPR003597">
    <property type="entry name" value="Ig_C1-set"/>
</dbReference>
<feature type="domain" description="Ig-like" evidence="6">
    <location>
        <begin position="220"/>
        <end position="310"/>
    </location>
</feature>
<keyword evidence="8" id="KW-1185">Reference proteome</keyword>
<dbReference type="SUPFAM" id="SSF48726">
    <property type="entry name" value="Immunoglobulin"/>
    <property type="match status" value="3"/>
</dbReference>
<name>A0A7K6KWS5_9CORV</name>
<dbReference type="PROSITE" id="PS50835">
    <property type="entry name" value="IG_LIKE"/>
    <property type="match status" value="3"/>
</dbReference>
<gene>
    <name evidence="7" type="primary">Sirpb1_0</name>
    <name evidence="7" type="ORF">FALFRO_R12159</name>
</gene>
<feature type="domain" description="Ig-like" evidence="6">
    <location>
        <begin position="1"/>
        <end position="88"/>
    </location>
</feature>
<feature type="domain" description="Ig-like" evidence="6">
    <location>
        <begin position="116"/>
        <end position="207"/>
    </location>
</feature>
<dbReference type="InterPro" id="IPR007110">
    <property type="entry name" value="Ig-like_dom"/>
</dbReference>
<proteinExistence type="predicted"/>
<evidence type="ECO:0000313" key="7">
    <source>
        <dbReference type="EMBL" id="NWW16889.1"/>
    </source>
</evidence>
<feature type="non-terminal residue" evidence="7">
    <location>
        <position position="1"/>
    </location>
</feature>
<dbReference type="Pfam" id="PF07654">
    <property type="entry name" value="C1-set"/>
    <property type="match status" value="2"/>
</dbReference>
<comment type="caution">
    <text evidence="7">The sequence shown here is derived from an EMBL/GenBank/DDBJ whole genome shotgun (WGS) entry which is preliminary data.</text>
</comment>
<evidence type="ECO:0000256" key="4">
    <source>
        <dbReference type="ARBA" id="ARBA00023319"/>
    </source>
</evidence>
<keyword evidence="5" id="KW-1133">Transmembrane helix</keyword>
<evidence type="ECO:0000256" key="1">
    <source>
        <dbReference type="ARBA" id="ARBA00022729"/>
    </source>
</evidence>
<evidence type="ECO:0000313" key="8">
    <source>
        <dbReference type="Proteomes" id="UP000534626"/>
    </source>
</evidence>
<dbReference type="InterPro" id="IPR003598">
    <property type="entry name" value="Ig_sub2"/>
</dbReference>
<reference evidence="7 8" key="1">
    <citation type="submission" date="2019-09" db="EMBL/GenBank/DDBJ databases">
        <title>Bird 10,000 Genomes (B10K) Project - Family phase.</title>
        <authorList>
            <person name="Zhang G."/>
        </authorList>
    </citation>
    <scope>NUCLEOTIDE SEQUENCE [LARGE SCALE GENOMIC DNA]</scope>
    <source>
        <strain evidence="7">B10K-DU-029-77</strain>
    </source>
</reference>
<keyword evidence="3" id="KW-0325">Glycoprotein</keyword>
<keyword evidence="5" id="KW-0812">Transmembrane</keyword>
<keyword evidence="5" id="KW-0472">Membrane</keyword>
<dbReference type="Gene3D" id="2.60.40.10">
    <property type="entry name" value="Immunoglobulins"/>
    <property type="match status" value="3"/>
</dbReference>
<protein>
    <submittedName>
        <fullName evidence="7">SIRBL protein</fullName>
    </submittedName>
</protein>
<dbReference type="Pfam" id="PF07686">
    <property type="entry name" value="V-set"/>
    <property type="match status" value="1"/>
</dbReference>
<dbReference type="InterPro" id="IPR036179">
    <property type="entry name" value="Ig-like_dom_sf"/>
</dbReference>
<keyword evidence="4" id="KW-0393">Immunoglobulin domain</keyword>
<dbReference type="InterPro" id="IPR003599">
    <property type="entry name" value="Ig_sub"/>
</dbReference>
<organism evidence="7 8">
    <name type="scientific">Falcunculus frontatus</name>
    <name type="common">Eastern shriketit</name>
    <dbReference type="NCBI Taxonomy" id="254539"/>
    <lineage>
        <taxon>Eukaryota</taxon>
        <taxon>Metazoa</taxon>
        <taxon>Chordata</taxon>
        <taxon>Craniata</taxon>
        <taxon>Vertebrata</taxon>
        <taxon>Euteleostomi</taxon>
        <taxon>Archelosauria</taxon>
        <taxon>Archosauria</taxon>
        <taxon>Dinosauria</taxon>
        <taxon>Saurischia</taxon>
        <taxon>Theropoda</taxon>
        <taxon>Coelurosauria</taxon>
        <taxon>Aves</taxon>
        <taxon>Neognathae</taxon>
        <taxon>Neoaves</taxon>
        <taxon>Telluraves</taxon>
        <taxon>Australaves</taxon>
        <taxon>Passeriformes</taxon>
        <taxon>Corvoidea</taxon>
        <taxon>Pachycephalidae</taxon>
        <taxon>Falcunculus</taxon>
    </lineage>
</organism>
<evidence type="ECO:0000256" key="5">
    <source>
        <dbReference type="SAM" id="Phobius"/>
    </source>
</evidence>
<evidence type="ECO:0000259" key="6">
    <source>
        <dbReference type="PROSITE" id="PS50835"/>
    </source>
</evidence>
<feature type="transmembrane region" description="Helical" evidence="5">
    <location>
        <begin position="342"/>
        <end position="363"/>
    </location>
</feature>
<sequence length="368" mass="40723">DRIFHVDQPQDKVLVTAGDTLTLNCTMSGLTGPGPVKWLKGWGSGNKTVYDQRGDSLPHVTRAVVGSDTDFTIHIRNIQPEDMGTYYCVKFVKTLTGAEEVSQRGNGTEVSVLAKPSLPLVSGPEQRAMPGQSVPFTCTTGGFFPKEIGVKWFKNRDPMSAQLPQLTEWPVKSYNVSSTVMVTLQKDDVRSQLVCEVQHSTLPAPLRGRYQLSRALRVPPSVEVRAEPSPVEVNKTVTFTCHMKEFYPANMSVSWLENGVEIKVENISRPSELPRGLFELRRQVEVQATEEKNGSTITCVVVHDAQAPVNYSAILWISNPAQEGLSKGFPMNKGVNLLSSLVLLWLGILLEKGLLGGLLFFLFKHMKR</sequence>
<dbReference type="SMART" id="SM00407">
    <property type="entry name" value="IGc1"/>
    <property type="match status" value="2"/>
</dbReference>
<dbReference type="InterPro" id="IPR013783">
    <property type="entry name" value="Ig-like_fold"/>
</dbReference>
<dbReference type="AlphaFoldDB" id="A0A7K6KWS5"/>
<dbReference type="PANTHER" id="PTHR19971">
    <property type="entry name" value="SIGNAL-REGULATORY PROTEIN BETA"/>
    <property type="match status" value="1"/>
</dbReference>
<feature type="non-terminal residue" evidence="7">
    <location>
        <position position="368"/>
    </location>
</feature>